<organism evidence="11 12">
    <name type="scientific">Marinihelvus fidelis</name>
    <dbReference type="NCBI Taxonomy" id="2613842"/>
    <lineage>
        <taxon>Bacteria</taxon>
        <taxon>Pseudomonadati</taxon>
        <taxon>Pseudomonadota</taxon>
        <taxon>Gammaproteobacteria</taxon>
        <taxon>Chromatiales</taxon>
        <taxon>Wenzhouxiangellaceae</taxon>
        <taxon>Marinihelvus</taxon>
    </lineage>
</organism>
<keyword evidence="4 9" id="KW-1003">Cell membrane</keyword>
<keyword evidence="5 9" id="KW-0812">Transmembrane</keyword>
<dbReference type="GO" id="GO:0005886">
    <property type="term" value="C:plasma membrane"/>
    <property type="evidence" value="ECO:0007669"/>
    <property type="project" value="UniProtKB-SubCell"/>
</dbReference>
<dbReference type="GO" id="GO:0140359">
    <property type="term" value="F:ABC-type transporter activity"/>
    <property type="evidence" value="ECO:0007669"/>
    <property type="project" value="InterPro"/>
</dbReference>
<evidence type="ECO:0000256" key="9">
    <source>
        <dbReference type="RuleBase" id="RU361157"/>
    </source>
</evidence>
<evidence type="ECO:0000256" key="1">
    <source>
        <dbReference type="ARBA" id="ARBA00004651"/>
    </source>
</evidence>
<dbReference type="Pfam" id="PF01061">
    <property type="entry name" value="ABC2_membrane"/>
    <property type="match status" value="1"/>
</dbReference>
<keyword evidence="3 9" id="KW-0813">Transport</keyword>
<comment type="caution">
    <text evidence="11">The sequence shown here is derived from an EMBL/GenBank/DDBJ whole genome shotgun (WGS) entry which is preliminary data.</text>
</comment>
<proteinExistence type="inferred from homology"/>
<feature type="transmembrane region" description="Helical" evidence="9">
    <location>
        <begin position="67"/>
        <end position="86"/>
    </location>
</feature>
<dbReference type="PROSITE" id="PS51012">
    <property type="entry name" value="ABC_TM2"/>
    <property type="match status" value="1"/>
</dbReference>
<dbReference type="InterPro" id="IPR013525">
    <property type="entry name" value="ABC2_TM"/>
</dbReference>
<feature type="transmembrane region" description="Helical" evidence="9">
    <location>
        <begin position="33"/>
        <end position="55"/>
    </location>
</feature>
<evidence type="ECO:0000313" key="11">
    <source>
        <dbReference type="EMBL" id="KAA9130761.1"/>
    </source>
</evidence>
<feature type="domain" description="ABC transmembrane type-2" evidence="10">
    <location>
        <begin position="31"/>
        <end position="255"/>
    </location>
</feature>
<evidence type="ECO:0000256" key="3">
    <source>
        <dbReference type="ARBA" id="ARBA00022448"/>
    </source>
</evidence>
<dbReference type="EMBL" id="VYXP01000006">
    <property type="protein sequence ID" value="KAA9130761.1"/>
    <property type="molecule type" value="Genomic_DNA"/>
</dbReference>
<dbReference type="RefSeq" id="WP_150864399.1">
    <property type="nucleotide sequence ID" value="NZ_VYXP01000006.1"/>
</dbReference>
<keyword evidence="7" id="KW-0625">Polysaccharide transport</keyword>
<name>A0A5N0T7K7_9GAMM</name>
<evidence type="ECO:0000256" key="4">
    <source>
        <dbReference type="ARBA" id="ARBA00022475"/>
    </source>
</evidence>
<reference evidence="11 12" key="1">
    <citation type="submission" date="2019-09" db="EMBL/GenBank/DDBJ databases">
        <title>Wenzhouxiangella sp. Genome sequencing and assembly.</title>
        <authorList>
            <person name="Zhang R."/>
        </authorList>
    </citation>
    <scope>NUCLEOTIDE SEQUENCE [LARGE SCALE GENOMIC DNA]</scope>
    <source>
        <strain evidence="11 12">W260</strain>
    </source>
</reference>
<dbReference type="GO" id="GO:0015920">
    <property type="term" value="P:lipopolysaccharide transport"/>
    <property type="evidence" value="ECO:0007669"/>
    <property type="project" value="TreeGrafter"/>
</dbReference>
<evidence type="ECO:0000256" key="8">
    <source>
        <dbReference type="ARBA" id="ARBA00023136"/>
    </source>
</evidence>
<protein>
    <recommendedName>
        <fullName evidence="9">Transport permease protein</fullName>
    </recommendedName>
</protein>
<evidence type="ECO:0000256" key="2">
    <source>
        <dbReference type="ARBA" id="ARBA00007783"/>
    </source>
</evidence>
<evidence type="ECO:0000259" key="10">
    <source>
        <dbReference type="PROSITE" id="PS51012"/>
    </source>
</evidence>
<dbReference type="PANTHER" id="PTHR30413:SF10">
    <property type="entry name" value="CAPSULE POLYSACCHARIDE EXPORT INNER-MEMBRANE PROTEIN CTRC"/>
    <property type="match status" value="1"/>
</dbReference>
<feature type="transmembrane region" description="Helical" evidence="9">
    <location>
        <begin position="107"/>
        <end position="135"/>
    </location>
</feature>
<dbReference type="PANTHER" id="PTHR30413">
    <property type="entry name" value="INNER MEMBRANE TRANSPORT PERMEASE"/>
    <property type="match status" value="1"/>
</dbReference>
<accession>A0A5N0T7K7</accession>
<sequence>MANASRASVAPEFFRQLVVRQIRQDYLDNLSGFAWLILQPLLLLAVYAFVFTKIFQARIPSGTGVDYVPWLAVAFWPWMAFSEAVLKASASIGAYSGLITKVAFDRELLPLATVTSTFAMHMIGYVAILVVLQLLGTDIHWLMLPVALVVLLVFWLLACALALFFSSTQVYIKDMAQVLPPLITLWFFMSPILYSPTQLPGALAHVLAWNPVTWVMGQLRGALLFGEWPSALALLAAAVIVIVLAWAGLGWFRRLAGHFEDFL</sequence>
<evidence type="ECO:0000256" key="5">
    <source>
        <dbReference type="ARBA" id="ARBA00022692"/>
    </source>
</evidence>
<evidence type="ECO:0000313" key="12">
    <source>
        <dbReference type="Proteomes" id="UP000325372"/>
    </source>
</evidence>
<keyword evidence="7" id="KW-0762">Sugar transport</keyword>
<dbReference type="GO" id="GO:0015774">
    <property type="term" value="P:polysaccharide transport"/>
    <property type="evidence" value="ECO:0007669"/>
    <property type="project" value="UniProtKB-KW"/>
</dbReference>
<dbReference type="Proteomes" id="UP000325372">
    <property type="component" value="Unassembled WGS sequence"/>
</dbReference>
<evidence type="ECO:0000256" key="7">
    <source>
        <dbReference type="ARBA" id="ARBA00023047"/>
    </source>
</evidence>
<keyword evidence="8 9" id="KW-0472">Membrane</keyword>
<gene>
    <name evidence="11" type="ORF">F3N42_10325</name>
</gene>
<feature type="transmembrane region" description="Helical" evidence="9">
    <location>
        <begin position="178"/>
        <end position="194"/>
    </location>
</feature>
<feature type="transmembrane region" description="Helical" evidence="9">
    <location>
        <begin position="141"/>
        <end position="166"/>
    </location>
</feature>
<comment type="subcellular location">
    <subcellularLocation>
        <location evidence="9">Cell inner membrane</location>
        <topology evidence="9">Multi-pass membrane protein</topology>
    </subcellularLocation>
    <subcellularLocation>
        <location evidence="1">Cell membrane</location>
        <topology evidence="1">Multi-pass membrane protein</topology>
    </subcellularLocation>
</comment>
<evidence type="ECO:0000256" key="6">
    <source>
        <dbReference type="ARBA" id="ARBA00022989"/>
    </source>
</evidence>
<keyword evidence="12" id="KW-1185">Reference proteome</keyword>
<keyword evidence="6 9" id="KW-1133">Transmembrane helix</keyword>
<comment type="similarity">
    <text evidence="2 9">Belongs to the ABC-2 integral membrane protein family.</text>
</comment>
<dbReference type="InterPro" id="IPR047817">
    <property type="entry name" value="ABC2_TM_bact-type"/>
</dbReference>
<feature type="transmembrane region" description="Helical" evidence="9">
    <location>
        <begin position="231"/>
        <end position="252"/>
    </location>
</feature>
<dbReference type="AlphaFoldDB" id="A0A5N0T7K7"/>